<evidence type="ECO:0000313" key="3">
    <source>
        <dbReference type="Proteomes" id="UP000267145"/>
    </source>
</evidence>
<accession>A0A3M9YIE2</accession>
<evidence type="ECO:0000313" key="2">
    <source>
        <dbReference type="EMBL" id="RNJ60317.1"/>
    </source>
</evidence>
<sequence length="509" mass="56141">MADISHNVLMAAQKRLRQRGFHYPEWIILDREFRAIWVALKAHPLCDGWVHVSDADLFNLKDSTAVCLDTVFRTCIRVIEPRLATDHGAPLPDEWLACKVIDALVQTEPRWKVLSFFTDDADEQGHFVWFLYIYIDGRQAYIKNGNNDPANLSKCEAALLSTVDRLLLLFKRRQETYDAWCKASSQPSQGEASRKAAASYATTQHSGLTLDPDAQSNTLDANRKGDSRVEQLNADVKLVQKQLHELKSSVETRLEQVGLKIDAQAAFAKDAMARQALTASSSIKELTAKTNDELNSVTAACSHMSQAVATLIDTLDRQEKKIDDFKTRGSAGKVKAGTSKKTQTLEAAMDRTTQTAGAGIDKEIQTIEFEESPHRAPRNAAAIRQNLQHVRKTASHAGPSPAEDTHSSVRRSVCQKTDLPRNLPPIVLPASADSIETTQNRAAHIETTVETAPLEIVSAKPCTPGQRDAATKQENMASLVDILDSAPEPLDKAVQDILDLEKIMASFSL</sequence>
<dbReference type="EMBL" id="RBVV01000008">
    <property type="protein sequence ID" value="RNJ60317.1"/>
    <property type="molecule type" value="Genomic_DNA"/>
</dbReference>
<dbReference type="Proteomes" id="UP000267145">
    <property type="component" value="Unassembled WGS sequence"/>
</dbReference>
<reference evidence="2 3" key="1">
    <citation type="submission" date="2018-10" db="EMBL/GenBank/DDBJ databases">
        <title>Genome sequence of Verticillium nonalfalfae VnAa140.</title>
        <authorList>
            <person name="Stajich J.E."/>
            <person name="Kasson M.T."/>
        </authorList>
    </citation>
    <scope>NUCLEOTIDE SEQUENCE [LARGE SCALE GENOMIC DNA]</scope>
    <source>
        <strain evidence="2 3">VnAa140</strain>
    </source>
</reference>
<evidence type="ECO:0000256" key="1">
    <source>
        <dbReference type="SAM" id="MobiDB-lite"/>
    </source>
</evidence>
<comment type="caution">
    <text evidence="2">The sequence shown here is derived from an EMBL/GenBank/DDBJ whole genome shotgun (WGS) entry which is preliminary data.</text>
</comment>
<feature type="region of interest" description="Disordered" evidence="1">
    <location>
        <begin position="390"/>
        <end position="427"/>
    </location>
</feature>
<dbReference type="RefSeq" id="XP_028498475.1">
    <property type="nucleotide sequence ID" value="XM_028642784.1"/>
</dbReference>
<organism evidence="2 3">
    <name type="scientific">Verticillium nonalfalfae</name>
    <dbReference type="NCBI Taxonomy" id="1051616"/>
    <lineage>
        <taxon>Eukaryota</taxon>
        <taxon>Fungi</taxon>
        <taxon>Dikarya</taxon>
        <taxon>Ascomycota</taxon>
        <taxon>Pezizomycotina</taxon>
        <taxon>Sordariomycetes</taxon>
        <taxon>Hypocreomycetidae</taxon>
        <taxon>Glomerellales</taxon>
        <taxon>Plectosphaerellaceae</taxon>
        <taxon>Verticillium</taxon>
    </lineage>
</organism>
<proteinExistence type="predicted"/>
<keyword evidence="3" id="KW-1185">Reference proteome</keyword>
<gene>
    <name evidence="2" type="ORF">D7B24_008698</name>
</gene>
<dbReference type="GeneID" id="39612387"/>
<name>A0A3M9YIE2_9PEZI</name>
<dbReference type="AlphaFoldDB" id="A0A3M9YIE2"/>
<feature type="region of interest" description="Disordered" evidence="1">
    <location>
        <begin position="206"/>
        <end position="227"/>
    </location>
</feature>
<protein>
    <submittedName>
        <fullName evidence="2">Uncharacterized protein</fullName>
    </submittedName>
</protein>